<accession>A0AAD1INR7</accession>
<dbReference type="EMBL" id="AP022586">
    <property type="protein sequence ID" value="BBY18725.1"/>
    <property type="molecule type" value="Genomic_DNA"/>
</dbReference>
<dbReference type="Gene3D" id="3.40.190.10">
    <property type="entry name" value="Periplasmic binding protein-like II"/>
    <property type="match status" value="2"/>
</dbReference>
<dbReference type="InterPro" id="IPR036390">
    <property type="entry name" value="WH_DNA-bd_sf"/>
</dbReference>
<dbReference type="InterPro" id="IPR005119">
    <property type="entry name" value="LysR_subst-bd"/>
</dbReference>
<sequence>MRPWRVCSSAACCRRHRRRVGSEAVPYDPVKRIVGRGVLELDFTRLKYFVAVADELHFTRAADRLGITPPPLSKQIKLLERELGGPLFERNYHEVRLTPLGERLIGPARDILRQVDDFKATAAQALQGAPALRIGATAYAPSDLLSQVEAAAAELPNPSVFSVPGSAAEVIAKLVSGHLEIGVIHLPANDRRLAHRVIAAYPGAVAVRFDDPLAAYDTVAVEQLRDREVVIDFARPNPVVLAALTRQLNARGVHRIVRTTNQRGGELEMAAQVSHRHLVAIVSYAPASAIGRIFSPPEFKLIPIDGDKWPPAEIALAWAKDRAKSQPELEDAVEQLATAVDLARR</sequence>
<comment type="function">
    <text evidence="7">Required for the induction the katG gene for catalase. Involved in the response to hydrogen peroxide.</text>
</comment>
<dbReference type="PRINTS" id="PR00039">
    <property type="entry name" value="HTHLYSR"/>
</dbReference>
<evidence type="ECO:0000256" key="1">
    <source>
        <dbReference type="ARBA" id="ARBA00009437"/>
    </source>
</evidence>
<evidence type="ECO:0000256" key="2">
    <source>
        <dbReference type="ARBA" id="ARBA00023015"/>
    </source>
</evidence>
<dbReference type="PANTHER" id="PTHR30346">
    <property type="entry name" value="TRANSCRIPTIONAL DUAL REGULATOR HCAR-RELATED"/>
    <property type="match status" value="1"/>
</dbReference>
<evidence type="ECO:0000313" key="9">
    <source>
        <dbReference type="EMBL" id="BBY18725.1"/>
    </source>
</evidence>
<evidence type="ECO:0000256" key="4">
    <source>
        <dbReference type="ARBA" id="ARBA00023159"/>
    </source>
</evidence>
<dbReference type="Gene3D" id="1.10.10.10">
    <property type="entry name" value="Winged helix-like DNA-binding domain superfamily/Winged helix DNA-binding domain"/>
    <property type="match status" value="1"/>
</dbReference>
<keyword evidence="4" id="KW-0010">Activator</keyword>
<keyword evidence="3" id="KW-0238">DNA-binding</keyword>
<feature type="domain" description="HTH lysR-type" evidence="8">
    <location>
        <begin position="41"/>
        <end position="98"/>
    </location>
</feature>
<evidence type="ECO:0000313" key="10">
    <source>
        <dbReference type="Proteomes" id="UP000466607"/>
    </source>
</evidence>
<keyword evidence="10" id="KW-1185">Reference proteome</keyword>
<evidence type="ECO:0000256" key="5">
    <source>
        <dbReference type="ARBA" id="ARBA00023163"/>
    </source>
</evidence>
<dbReference type="SUPFAM" id="SSF46785">
    <property type="entry name" value="Winged helix' DNA-binding domain"/>
    <property type="match status" value="1"/>
</dbReference>
<organism evidence="9 10">
    <name type="scientific">Mycolicibacterium litorale</name>
    <dbReference type="NCBI Taxonomy" id="758802"/>
    <lineage>
        <taxon>Bacteria</taxon>
        <taxon>Bacillati</taxon>
        <taxon>Actinomycetota</taxon>
        <taxon>Actinomycetes</taxon>
        <taxon>Mycobacteriales</taxon>
        <taxon>Mycobacteriaceae</taxon>
        <taxon>Mycolicibacterium</taxon>
    </lineage>
</organism>
<evidence type="ECO:0000256" key="7">
    <source>
        <dbReference type="ARBA" id="ARBA00056658"/>
    </source>
</evidence>
<proteinExistence type="inferred from homology"/>
<evidence type="ECO:0000259" key="8">
    <source>
        <dbReference type="PROSITE" id="PS50931"/>
    </source>
</evidence>
<keyword evidence="5" id="KW-0804">Transcription</keyword>
<dbReference type="Pfam" id="PF00126">
    <property type="entry name" value="HTH_1"/>
    <property type="match status" value="1"/>
</dbReference>
<reference evidence="9 10" key="1">
    <citation type="journal article" date="2019" name="Emerg. Microbes Infect.">
        <title>Comprehensive subspecies identification of 175 nontuberculous mycobacteria species based on 7547 genomic profiles.</title>
        <authorList>
            <person name="Matsumoto Y."/>
            <person name="Kinjo T."/>
            <person name="Motooka D."/>
            <person name="Nabeya D."/>
            <person name="Jung N."/>
            <person name="Uechi K."/>
            <person name="Horii T."/>
            <person name="Iida T."/>
            <person name="Fujita J."/>
            <person name="Nakamura S."/>
        </authorList>
    </citation>
    <scope>NUCLEOTIDE SEQUENCE [LARGE SCALE GENOMIC DNA]</scope>
    <source>
        <strain evidence="9 10">JCM 17423</strain>
    </source>
</reference>
<protein>
    <recommendedName>
        <fullName evidence="6">Probable hydrogen peroxide-inducible genes activator</fullName>
    </recommendedName>
</protein>
<dbReference type="GO" id="GO:0003700">
    <property type="term" value="F:DNA-binding transcription factor activity"/>
    <property type="evidence" value="ECO:0007669"/>
    <property type="project" value="InterPro"/>
</dbReference>
<dbReference type="FunFam" id="1.10.10.10:FF:000001">
    <property type="entry name" value="LysR family transcriptional regulator"/>
    <property type="match status" value="1"/>
</dbReference>
<comment type="similarity">
    <text evidence="1">Belongs to the LysR transcriptional regulatory family.</text>
</comment>
<dbReference type="SUPFAM" id="SSF53850">
    <property type="entry name" value="Periplasmic binding protein-like II"/>
    <property type="match status" value="1"/>
</dbReference>
<dbReference type="InterPro" id="IPR036388">
    <property type="entry name" value="WH-like_DNA-bd_sf"/>
</dbReference>
<dbReference type="Proteomes" id="UP000466607">
    <property type="component" value="Chromosome"/>
</dbReference>
<evidence type="ECO:0000256" key="3">
    <source>
        <dbReference type="ARBA" id="ARBA00023125"/>
    </source>
</evidence>
<dbReference type="PROSITE" id="PS50931">
    <property type="entry name" value="HTH_LYSR"/>
    <property type="match status" value="1"/>
</dbReference>
<gene>
    <name evidence="9" type="ORF">MLIT_43170</name>
</gene>
<dbReference type="GO" id="GO:0003677">
    <property type="term" value="F:DNA binding"/>
    <property type="evidence" value="ECO:0007669"/>
    <property type="project" value="UniProtKB-KW"/>
</dbReference>
<name>A0AAD1INR7_9MYCO</name>
<keyword evidence="2" id="KW-0805">Transcription regulation</keyword>
<dbReference type="AlphaFoldDB" id="A0AAD1INR7"/>
<dbReference type="InterPro" id="IPR000847">
    <property type="entry name" value="LysR_HTH_N"/>
</dbReference>
<dbReference type="PANTHER" id="PTHR30346:SF0">
    <property type="entry name" value="HCA OPERON TRANSCRIPTIONAL ACTIVATOR HCAR"/>
    <property type="match status" value="1"/>
</dbReference>
<dbReference type="GO" id="GO:0032993">
    <property type="term" value="C:protein-DNA complex"/>
    <property type="evidence" value="ECO:0007669"/>
    <property type="project" value="TreeGrafter"/>
</dbReference>
<dbReference type="Pfam" id="PF03466">
    <property type="entry name" value="LysR_substrate"/>
    <property type="match status" value="1"/>
</dbReference>
<evidence type="ECO:0000256" key="6">
    <source>
        <dbReference type="ARBA" id="ARBA00040885"/>
    </source>
</evidence>